<proteinExistence type="inferred from homology"/>
<name>A0A0J9X7U1_GEOCN</name>
<evidence type="ECO:0000256" key="3">
    <source>
        <dbReference type="SAM" id="MobiDB-lite"/>
    </source>
</evidence>
<dbReference type="AlphaFoldDB" id="A0A0J9X7U1"/>
<evidence type="ECO:0000313" key="7">
    <source>
        <dbReference type="Proteomes" id="UP000242525"/>
    </source>
</evidence>
<comment type="caution">
    <text evidence="6">The sequence shown here is derived from an EMBL/GenBank/DDBJ whole genome shotgun (WGS) entry which is preliminary data.</text>
</comment>
<feature type="domain" description="Non-haem dioxygenase N-terminal" evidence="4">
    <location>
        <begin position="33"/>
        <end position="132"/>
    </location>
</feature>
<comment type="similarity">
    <text evidence="1">Belongs to the Cdt1 family.</text>
</comment>
<reference evidence="6" key="1">
    <citation type="submission" date="2014-03" db="EMBL/GenBank/DDBJ databases">
        <authorList>
            <person name="Casaregola S."/>
        </authorList>
    </citation>
    <scope>NUCLEOTIDE SEQUENCE [LARGE SCALE GENOMIC DNA]</scope>
    <source>
        <strain evidence="6">CLIB 918</strain>
    </source>
</reference>
<dbReference type="SUPFAM" id="SSF51197">
    <property type="entry name" value="Clavaminate synthase-like"/>
    <property type="match status" value="1"/>
</dbReference>
<evidence type="ECO:0000256" key="2">
    <source>
        <dbReference type="ARBA" id="ARBA00023306"/>
    </source>
</evidence>
<dbReference type="InterPro" id="IPR038090">
    <property type="entry name" value="Cdt1_C_WH_dom_sf"/>
</dbReference>
<organism evidence="6 7">
    <name type="scientific">Geotrichum candidum</name>
    <name type="common">Oospora lactis</name>
    <name type="synonym">Dipodascus geotrichum</name>
    <dbReference type="NCBI Taxonomy" id="1173061"/>
    <lineage>
        <taxon>Eukaryota</taxon>
        <taxon>Fungi</taxon>
        <taxon>Dikarya</taxon>
        <taxon>Ascomycota</taxon>
        <taxon>Saccharomycotina</taxon>
        <taxon>Dipodascomycetes</taxon>
        <taxon>Dipodascales</taxon>
        <taxon>Dipodascaceae</taxon>
        <taxon>Geotrichum</taxon>
    </lineage>
</organism>
<protein>
    <recommendedName>
        <fullName evidence="8">DNA replication factor Cdt1 C-terminal domain-containing protein</fullName>
    </recommendedName>
</protein>
<dbReference type="InterPro" id="IPR026992">
    <property type="entry name" value="DIOX_N"/>
</dbReference>
<dbReference type="InterPro" id="IPR032054">
    <property type="entry name" value="Cdt1_C"/>
</dbReference>
<dbReference type="STRING" id="1173061.A0A0J9X7U1"/>
<dbReference type="Proteomes" id="UP000242525">
    <property type="component" value="Unassembled WGS sequence"/>
</dbReference>
<dbReference type="Gene3D" id="2.60.120.330">
    <property type="entry name" value="B-lactam Antibiotic, Isopenicillin N Synthase, Chain"/>
    <property type="match status" value="1"/>
</dbReference>
<dbReference type="InterPro" id="IPR027443">
    <property type="entry name" value="IPNS-like_sf"/>
</dbReference>
<dbReference type="EMBL" id="CCBN010000004">
    <property type="protein sequence ID" value="CDO52869.1"/>
    <property type="molecule type" value="Genomic_DNA"/>
</dbReference>
<evidence type="ECO:0000313" key="6">
    <source>
        <dbReference type="EMBL" id="CDO52869.1"/>
    </source>
</evidence>
<evidence type="ECO:0000259" key="4">
    <source>
        <dbReference type="Pfam" id="PF14226"/>
    </source>
</evidence>
<gene>
    <name evidence="6" type="ORF">BN980_GECA04s00802g</name>
</gene>
<keyword evidence="2" id="KW-0131">Cell cycle</keyword>
<feature type="region of interest" description="Disordered" evidence="3">
    <location>
        <begin position="474"/>
        <end position="506"/>
    </location>
</feature>
<evidence type="ECO:0000259" key="5">
    <source>
        <dbReference type="Pfam" id="PF16679"/>
    </source>
</evidence>
<dbReference type="OrthoDB" id="288590at2759"/>
<sequence length="676" mass="74438">MSSTRCSAGVSQTASFVTVDASLADSALTLGMLHEDIRHALYFDGFFVLQNASPSSTLSALQTQTTAFFQSTLEMKNEINIENSPHFRGYDSRNDQLWFATEGVAPAQFEDEDDSINEPDYRWLLGPNQWPRRNRGFKRAIDTFMETMDGVAHRVVSKFMTAAIGATESLFDNVYSQPTPHAQLTVLHVANASNKPVFQKNKLGLVSFVLGLNEVTTVSVLSSDGRLVDVELSPGSMLVVCEEAMQQLSKSLVKSASYSFHQASSTNLAVFTQCLSLDFQYRNFTFPKRLLRKRGDCSIYDDEMESPEEFFQAFGKSVFMEYMNIYPSVTEKWYPHLLSGAAAAGTENELPHKIMHLLKLQKSVDDSILLHSISSTAPITLHQLTYRVMENSRLTLNLHSVQQILTIWPEAYIVEPSVVNSRELTLTIPRACESLIQSLPKRQALFDEKCVAYAKVHGDCSNIPLHPVVDTTKCSASPAHPSTPKKRTPPRITKQPSPYGRSPMSVLSSASSRLNSLSLISPAKKLALGSPARKPLSSLATTPTKKSGTFLERIRAKEQAAKLAAAANPLDTPEAKYERYLESKLLAIAPIVAGLRQGTGGDRRPTTMALSQVLGKIRDSLKLALSPRESEDCLRMLAQRVPELCELRTVSGVTGVCILGGLSVGEIRSRLIETAA</sequence>
<dbReference type="Gene3D" id="1.10.10.1420">
    <property type="entry name" value="DNA replication factor Cdt1, C-terminal WH domain"/>
    <property type="match status" value="1"/>
</dbReference>
<keyword evidence="7" id="KW-1185">Reference proteome</keyword>
<evidence type="ECO:0000256" key="1">
    <source>
        <dbReference type="ARBA" id="ARBA00008356"/>
    </source>
</evidence>
<accession>A0A0J9X7U1</accession>
<evidence type="ECO:0008006" key="8">
    <source>
        <dbReference type="Google" id="ProtNLM"/>
    </source>
</evidence>
<dbReference type="Pfam" id="PF14226">
    <property type="entry name" value="DIOX_N"/>
    <property type="match status" value="1"/>
</dbReference>
<feature type="domain" description="DNA replication factor Cdt1 C-terminal" evidence="5">
    <location>
        <begin position="550"/>
        <end position="650"/>
    </location>
</feature>
<dbReference type="Pfam" id="PF16679">
    <property type="entry name" value="CDT1_C"/>
    <property type="match status" value="1"/>
</dbReference>